<dbReference type="Proteomes" id="UP000583800">
    <property type="component" value="Unassembled WGS sequence"/>
</dbReference>
<evidence type="ECO:0000256" key="3">
    <source>
        <dbReference type="ARBA" id="ARBA00023163"/>
    </source>
</evidence>
<dbReference type="GO" id="GO:0003700">
    <property type="term" value="F:DNA-binding transcription factor activity"/>
    <property type="evidence" value="ECO:0007669"/>
    <property type="project" value="TreeGrafter"/>
</dbReference>
<dbReference type="InterPro" id="IPR025996">
    <property type="entry name" value="MT1864/Rv1816-like_C"/>
</dbReference>
<dbReference type="SUPFAM" id="SSF48498">
    <property type="entry name" value="Tetracyclin repressor-like, C-terminal domain"/>
    <property type="match status" value="1"/>
</dbReference>
<dbReference type="PROSITE" id="PS50977">
    <property type="entry name" value="HTH_TETR_2"/>
    <property type="match status" value="1"/>
</dbReference>
<dbReference type="SUPFAM" id="SSF46689">
    <property type="entry name" value="Homeodomain-like"/>
    <property type="match status" value="1"/>
</dbReference>
<keyword evidence="2 4" id="KW-0238">DNA-binding</keyword>
<evidence type="ECO:0000256" key="4">
    <source>
        <dbReference type="PROSITE-ProRule" id="PRU00335"/>
    </source>
</evidence>
<dbReference type="AlphaFoldDB" id="A0A7X0EWG8"/>
<dbReference type="PANTHER" id="PTHR30055:SF234">
    <property type="entry name" value="HTH-TYPE TRANSCRIPTIONAL REGULATOR BETI"/>
    <property type="match status" value="1"/>
</dbReference>
<dbReference type="RefSeq" id="WP_185084991.1">
    <property type="nucleotide sequence ID" value="NZ_JACHJB010000002.1"/>
</dbReference>
<evidence type="ECO:0000256" key="1">
    <source>
        <dbReference type="ARBA" id="ARBA00023015"/>
    </source>
</evidence>
<dbReference type="InterPro" id="IPR001647">
    <property type="entry name" value="HTH_TetR"/>
</dbReference>
<name>A0A7X0EWG8_9ACTN</name>
<dbReference type="EMBL" id="JACHJB010000002">
    <property type="protein sequence ID" value="MBB6346952.1"/>
    <property type="molecule type" value="Genomic_DNA"/>
</dbReference>
<keyword evidence="3" id="KW-0804">Transcription</keyword>
<organism evidence="6 7">
    <name type="scientific">Nonomuraea muscovyensis</name>
    <dbReference type="NCBI Taxonomy" id="1124761"/>
    <lineage>
        <taxon>Bacteria</taxon>
        <taxon>Bacillati</taxon>
        <taxon>Actinomycetota</taxon>
        <taxon>Actinomycetes</taxon>
        <taxon>Streptosporangiales</taxon>
        <taxon>Streptosporangiaceae</taxon>
        <taxon>Nonomuraea</taxon>
    </lineage>
</organism>
<comment type="caution">
    <text evidence="6">The sequence shown here is derived from an EMBL/GenBank/DDBJ whole genome shotgun (WGS) entry which is preliminary data.</text>
</comment>
<dbReference type="Pfam" id="PF00440">
    <property type="entry name" value="TetR_N"/>
    <property type="match status" value="1"/>
</dbReference>
<evidence type="ECO:0000256" key="2">
    <source>
        <dbReference type="ARBA" id="ARBA00023125"/>
    </source>
</evidence>
<dbReference type="Gene3D" id="1.10.357.10">
    <property type="entry name" value="Tetracycline Repressor, domain 2"/>
    <property type="match status" value="1"/>
</dbReference>
<reference evidence="6 7" key="1">
    <citation type="submission" date="2020-08" db="EMBL/GenBank/DDBJ databases">
        <title>Sequencing the genomes of 1000 actinobacteria strains.</title>
        <authorList>
            <person name="Klenk H.-P."/>
        </authorList>
    </citation>
    <scope>NUCLEOTIDE SEQUENCE [LARGE SCALE GENOMIC DNA]</scope>
    <source>
        <strain evidence="6 7">DSM 45913</strain>
    </source>
</reference>
<dbReference type="InterPro" id="IPR050109">
    <property type="entry name" value="HTH-type_TetR-like_transc_reg"/>
</dbReference>
<keyword evidence="7" id="KW-1185">Reference proteome</keyword>
<dbReference type="Pfam" id="PF13305">
    <property type="entry name" value="TetR_C_33"/>
    <property type="match status" value="1"/>
</dbReference>
<sequence length="192" mass="21092">MSTQQRRERERAQRHDLIVKTARKLAESEGWDAVTTRRLADEIEYSQPVLYSHFAGKDAIVAAVALEGFTELAVRLRAATRTGEPRAALEGLARAYMAFAEENPALYEAMFTMAVDLPFGQDDTPEPLRDGFQALLSGVAQFADSRDPAILTEVAWSALHGLIVLARGGRLPASGREARLTLLLDQLSAPTR</sequence>
<feature type="domain" description="HTH tetR-type" evidence="5">
    <location>
        <begin position="12"/>
        <end position="72"/>
    </location>
</feature>
<evidence type="ECO:0000313" key="7">
    <source>
        <dbReference type="Proteomes" id="UP000583800"/>
    </source>
</evidence>
<evidence type="ECO:0000259" key="5">
    <source>
        <dbReference type="PROSITE" id="PS50977"/>
    </source>
</evidence>
<dbReference type="InterPro" id="IPR009057">
    <property type="entry name" value="Homeodomain-like_sf"/>
</dbReference>
<accession>A0A7X0EWG8</accession>
<gene>
    <name evidence="6" type="ORF">FHU36_003497</name>
</gene>
<keyword evidence="1" id="KW-0805">Transcription regulation</keyword>
<protein>
    <submittedName>
        <fullName evidence="6">AcrR family transcriptional regulator</fullName>
    </submittedName>
</protein>
<proteinExistence type="predicted"/>
<evidence type="ECO:0000313" key="6">
    <source>
        <dbReference type="EMBL" id="MBB6346952.1"/>
    </source>
</evidence>
<dbReference type="GO" id="GO:0000976">
    <property type="term" value="F:transcription cis-regulatory region binding"/>
    <property type="evidence" value="ECO:0007669"/>
    <property type="project" value="TreeGrafter"/>
</dbReference>
<dbReference type="InterPro" id="IPR036271">
    <property type="entry name" value="Tet_transcr_reg_TetR-rel_C_sf"/>
</dbReference>
<feature type="DNA-binding region" description="H-T-H motif" evidence="4">
    <location>
        <begin position="35"/>
        <end position="54"/>
    </location>
</feature>
<dbReference type="PANTHER" id="PTHR30055">
    <property type="entry name" value="HTH-TYPE TRANSCRIPTIONAL REGULATOR RUTR"/>
    <property type="match status" value="1"/>
</dbReference>